<dbReference type="EMBL" id="KY126370">
    <property type="protein sequence ID" value="ARB02433.1"/>
    <property type="molecule type" value="Genomic_DNA"/>
</dbReference>
<keyword evidence="1" id="KW-0614">Plasmid</keyword>
<organism evidence="1">
    <name type="scientific">Enterobacter cloacae subsp. cloacae</name>
    <dbReference type="NCBI Taxonomy" id="336306"/>
    <lineage>
        <taxon>Bacteria</taxon>
        <taxon>Pseudomonadati</taxon>
        <taxon>Pseudomonadota</taxon>
        <taxon>Gammaproteobacteria</taxon>
        <taxon>Enterobacterales</taxon>
        <taxon>Enterobacteriaceae</taxon>
        <taxon>Enterobacter</taxon>
        <taxon>Enterobacter cloacae complex</taxon>
    </lineage>
</organism>
<dbReference type="InterPro" id="IPR009663">
    <property type="entry name" value="PAP_PilO"/>
</dbReference>
<geneLocation type="plasmid" evidence="1">
    <name>pOP-I</name>
</geneLocation>
<dbReference type="AlphaFoldDB" id="A0A217EVS1"/>
<proteinExistence type="predicted"/>
<gene>
    <name evidence="1" type="primary">pilO</name>
</gene>
<dbReference type="RefSeq" id="WP_172689564.1">
    <property type="nucleotide sequence ID" value="NZ_KY126370.1"/>
</dbReference>
<name>A0A217EVS1_ENTCL</name>
<evidence type="ECO:0000313" key="1">
    <source>
        <dbReference type="EMBL" id="ARB02433.1"/>
    </source>
</evidence>
<accession>A0A217EVS1</accession>
<sequence>MNDEAYLFTIRDGKSRSRYWLAGMDWAPKERQKFRLPSFQLKKARHARTGGVGVHTSTGQINGRNRQQLVAGSGLLPARHRRHQLFSLALAFCAGTRNGYGIYRLNSTDFVFLASINGLPAVTADKTGGADKMESLLTLFQSMNEPPAEGWDCLATLDNPLDASSLIDGLSVRRRQQCRVHVDGLQKQRWLMLFAATLMGAGAIAWWHAATPPEEPMLSAEEIQARARAMFVSQAKPQVLPHPWAREVTAQALIDDCQRKTDPALHVLESWKLASGTCSPDGITLLYQIMPGGTVEGFLARSQEVFGVTPVFNLKEGGREARITLPPPERPLRDEVVPDSSSQLIRILSWFQRQQLTLNITDVVMPPTLPGSNGEPPPVQDWQEYAFSFSAALPSIILFDGLDETGIRLTRLRFELNGSAFSYTTEGKIYASAK</sequence>
<protein>
    <submittedName>
        <fullName evidence="1">Type IV pilus assembly protein PilO</fullName>
    </submittedName>
</protein>
<dbReference type="Pfam" id="PF06864">
    <property type="entry name" value="PAP_PilO"/>
    <property type="match status" value="1"/>
</dbReference>
<reference evidence="1" key="1">
    <citation type="submission" date="2016-11" db="EMBL/GenBank/DDBJ databases">
        <title>Evolution of class 1 integrons: mobilization and dispersal via food-borne bacteria.</title>
        <authorList>
            <person name="Ghaly T.M."/>
            <person name="Chow L."/>
            <person name="Asher A.J."/>
            <person name="Waldron L.S."/>
            <person name="Gillings M.R."/>
        </authorList>
    </citation>
    <scope>NUCLEOTIDE SEQUENCE</scope>
    <source>
        <strain evidence="1">MN201516</strain>
        <plasmid evidence="1">pOP-I</plasmid>
    </source>
</reference>